<gene>
    <name evidence="1" type="ORF">LCGC14_0659540</name>
</gene>
<dbReference type="EMBL" id="LAZR01001257">
    <property type="protein sequence ID" value="KKN47788.1"/>
    <property type="molecule type" value="Genomic_DNA"/>
</dbReference>
<evidence type="ECO:0000313" key="1">
    <source>
        <dbReference type="EMBL" id="KKN47788.1"/>
    </source>
</evidence>
<protein>
    <submittedName>
        <fullName evidence="1">Uncharacterized protein</fullName>
    </submittedName>
</protein>
<name>A0A0F9U2E4_9ZZZZ</name>
<accession>A0A0F9U2E4</accession>
<proteinExistence type="predicted"/>
<organism evidence="1">
    <name type="scientific">marine sediment metagenome</name>
    <dbReference type="NCBI Taxonomy" id="412755"/>
    <lineage>
        <taxon>unclassified sequences</taxon>
        <taxon>metagenomes</taxon>
        <taxon>ecological metagenomes</taxon>
    </lineage>
</organism>
<dbReference type="AlphaFoldDB" id="A0A0F9U2E4"/>
<reference evidence="1" key="1">
    <citation type="journal article" date="2015" name="Nature">
        <title>Complex archaea that bridge the gap between prokaryotes and eukaryotes.</title>
        <authorList>
            <person name="Spang A."/>
            <person name="Saw J.H."/>
            <person name="Jorgensen S.L."/>
            <person name="Zaremba-Niedzwiedzka K."/>
            <person name="Martijn J."/>
            <person name="Lind A.E."/>
            <person name="van Eijk R."/>
            <person name="Schleper C."/>
            <person name="Guy L."/>
            <person name="Ettema T.J."/>
        </authorList>
    </citation>
    <scope>NUCLEOTIDE SEQUENCE</scope>
</reference>
<comment type="caution">
    <text evidence="1">The sequence shown here is derived from an EMBL/GenBank/DDBJ whole genome shotgun (WGS) entry which is preliminary data.</text>
</comment>
<sequence>MDFFEKHLKETLETIKMFSSGFITVKRIRIDDKVKSSDRSKINFIWRALKSLVDIDFLEVNSSKSPKLYRVKRPEIPLDVENVVSRVLRERNINC</sequence>